<evidence type="ECO:0000256" key="2">
    <source>
        <dbReference type="ARBA" id="ARBA00009764"/>
    </source>
</evidence>
<gene>
    <name evidence="10" type="ORF">SDC9_58322</name>
</gene>
<feature type="domain" description="Flagellar hook-associated protein 2 C-terminal" evidence="9">
    <location>
        <begin position="578"/>
        <end position="850"/>
    </location>
</feature>
<evidence type="ECO:0000256" key="5">
    <source>
        <dbReference type="ARBA" id="ARBA00023143"/>
    </source>
</evidence>
<dbReference type="AlphaFoldDB" id="A0A644X833"/>
<accession>A0A644X833</accession>
<protein>
    <recommendedName>
        <fullName evidence="7">Filament cap protein</fullName>
    </recommendedName>
    <alternativeName>
        <fullName evidence="6">Flagellar cap protein</fullName>
    </alternativeName>
</protein>
<name>A0A644X833_9ZZZZ</name>
<evidence type="ECO:0000256" key="3">
    <source>
        <dbReference type="ARBA" id="ARBA00011255"/>
    </source>
</evidence>
<evidence type="ECO:0000256" key="1">
    <source>
        <dbReference type="ARBA" id="ARBA00004365"/>
    </source>
</evidence>
<dbReference type="EMBL" id="VSSQ01001904">
    <property type="protein sequence ID" value="MPM11971.1"/>
    <property type="molecule type" value="Genomic_DNA"/>
</dbReference>
<dbReference type="Pfam" id="PF07195">
    <property type="entry name" value="FliD_C"/>
    <property type="match status" value="1"/>
</dbReference>
<evidence type="ECO:0000259" key="8">
    <source>
        <dbReference type="Pfam" id="PF02465"/>
    </source>
</evidence>
<dbReference type="PANTHER" id="PTHR30288:SF0">
    <property type="entry name" value="FLAGELLAR HOOK-ASSOCIATED PROTEIN 2"/>
    <property type="match status" value="1"/>
</dbReference>
<comment type="similarity">
    <text evidence="2">Belongs to the FliD family.</text>
</comment>
<evidence type="ECO:0000259" key="9">
    <source>
        <dbReference type="Pfam" id="PF07195"/>
    </source>
</evidence>
<comment type="caution">
    <text evidence="10">The sequence shown here is derived from an EMBL/GenBank/DDBJ whole genome shotgun (WGS) entry which is preliminary data.</text>
</comment>
<dbReference type="InterPro" id="IPR003481">
    <property type="entry name" value="FliD_N"/>
</dbReference>
<dbReference type="GO" id="GO:0007155">
    <property type="term" value="P:cell adhesion"/>
    <property type="evidence" value="ECO:0007669"/>
    <property type="project" value="InterPro"/>
</dbReference>
<dbReference type="GO" id="GO:0009421">
    <property type="term" value="C:bacterial-type flagellum filament cap"/>
    <property type="evidence" value="ECO:0007669"/>
    <property type="project" value="InterPro"/>
</dbReference>
<feature type="domain" description="Flagellar hook-associated protein 2 N-terminal" evidence="8">
    <location>
        <begin position="27"/>
        <end position="129"/>
    </location>
</feature>
<dbReference type="InterPro" id="IPR040026">
    <property type="entry name" value="FliD"/>
</dbReference>
<evidence type="ECO:0000256" key="7">
    <source>
        <dbReference type="ARBA" id="ARBA00033192"/>
    </source>
</evidence>
<sequence>MASVSGVTSSNSSSIYGNRNVLSGLATGMDTESMIENAVSGYNLKISSFQQKQTKLTWQQEAIREISSPMIKFAQKYTSYNSSTNLLSPSYFNKSVITSANGANASKVSASGKTSSDVQILGVKQLATKSTYSASAADLFSNLGITGKDGIATIIGSDLDLSQQMDLSKVSGTLTLSYGGTRSIDLSFNDLETYSSADAFVNAINTKLATTTVTDSKGESVSALTMVMASLGDDGKVSFVDNQSAGNTVTVTGATGKLKETLNIDPSKKESFLTIPSEDGNLIDLVDKSGSKGKYLSGKTISMSVDGKTKTITLPTYNPSDLDLTTATTEEKEQLTDAFVTGLQSAVKDAFGANMKVELNGDALQFTGQKGSTITISATSDVGKSLGLSGSFTSSYLDTGKTLGSLLELNSATDTDPETLGGIEGTVLRSDPSKITKKSNGTYVDADGNKTDENGYRLGSDGEQLYGYELEISGKKLTFTRDSSLDAVFSAINSESMGLSASFSKTTNQFQLSSRETGAASQIVINDTISEGENKGKLNLAALLFGAVNDSDGEIAAGIQKAPEDAYKEGKDAVFSMEVNGVDMGTITRSDNTFSVDGLSVTLKGTFGYSGDTVDSTTEAVTFTSVSDADTLVDTITGMVDELNEILKSVRDAHATLPNYKSDKSRYEPLTDDDKSGMTDSAIEKYEEKAKQGILFGDSDLTSLYSKLLSAISPSGAAGSALSAMGISTTYSDGVTTLQVDEDALRDALASNPDGVRDAFTSTTGNGGLMVNVSKVLSDYASTTGATKGILVQKAGSAYSPLSLLSNNIQDQIDEYDEQITKWQDKLSDQVDYYTRMFTRLEQLTSSMNSQSSMITSMLGG</sequence>
<proteinExistence type="inferred from homology"/>
<organism evidence="10">
    <name type="scientific">bioreactor metagenome</name>
    <dbReference type="NCBI Taxonomy" id="1076179"/>
    <lineage>
        <taxon>unclassified sequences</taxon>
        <taxon>metagenomes</taxon>
        <taxon>ecological metagenomes</taxon>
    </lineage>
</organism>
<reference evidence="10" key="1">
    <citation type="submission" date="2019-08" db="EMBL/GenBank/DDBJ databases">
        <authorList>
            <person name="Kucharzyk K."/>
            <person name="Murdoch R.W."/>
            <person name="Higgins S."/>
            <person name="Loffler F."/>
        </authorList>
    </citation>
    <scope>NUCLEOTIDE SEQUENCE</scope>
</reference>
<evidence type="ECO:0000256" key="4">
    <source>
        <dbReference type="ARBA" id="ARBA00023054"/>
    </source>
</evidence>
<dbReference type="GO" id="GO:0009424">
    <property type="term" value="C:bacterial-type flagellum hook"/>
    <property type="evidence" value="ECO:0007669"/>
    <property type="project" value="InterPro"/>
</dbReference>
<keyword evidence="5" id="KW-0975">Bacterial flagellum</keyword>
<evidence type="ECO:0000256" key="6">
    <source>
        <dbReference type="ARBA" id="ARBA00033074"/>
    </source>
</evidence>
<dbReference type="PANTHER" id="PTHR30288">
    <property type="entry name" value="FLAGELLAR CAP/ASSEMBLY PROTEIN FLID"/>
    <property type="match status" value="1"/>
</dbReference>
<dbReference type="InterPro" id="IPR010809">
    <property type="entry name" value="FliD_C"/>
</dbReference>
<dbReference type="Pfam" id="PF02465">
    <property type="entry name" value="FliD_N"/>
    <property type="match status" value="1"/>
</dbReference>
<keyword evidence="4" id="KW-0175">Coiled coil</keyword>
<comment type="subunit">
    <text evidence="3">Homopentamer.</text>
</comment>
<comment type="subcellular location">
    <subcellularLocation>
        <location evidence="1">Bacterial flagellum</location>
    </subcellularLocation>
</comment>
<dbReference type="GO" id="GO:0071973">
    <property type="term" value="P:bacterial-type flagellum-dependent cell motility"/>
    <property type="evidence" value="ECO:0007669"/>
    <property type="project" value="TreeGrafter"/>
</dbReference>
<evidence type="ECO:0000313" key="10">
    <source>
        <dbReference type="EMBL" id="MPM11971.1"/>
    </source>
</evidence>